<reference evidence="2 3" key="1">
    <citation type="journal article" date="2013" name="Proc. Natl. Acad. Sci. U.S.A.">
        <title>The king cobra genome reveals dynamic gene evolution and adaptation in the snake venom system.</title>
        <authorList>
            <person name="Vonk F.J."/>
            <person name="Casewell N.R."/>
            <person name="Henkel C.V."/>
            <person name="Heimberg A.M."/>
            <person name="Jansen H.J."/>
            <person name="McCleary R.J."/>
            <person name="Kerkkamp H.M."/>
            <person name="Vos R.A."/>
            <person name="Guerreiro I."/>
            <person name="Calvete J.J."/>
            <person name="Wuster W."/>
            <person name="Woods A.E."/>
            <person name="Logan J.M."/>
            <person name="Harrison R.A."/>
            <person name="Castoe T.A."/>
            <person name="de Koning A.P."/>
            <person name="Pollock D.D."/>
            <person name="Yandell M."/>
            <person name="Calderon D."/>
            <person name="Renjifo C."/>
            <person name="Currier R.B."/>
            <person name="Salgado D."/>
            <person name="Pla D."/>
            <person name="Sanz L."/>
            <person name="Hyder A.S."/>
            <person name="Ribeiro J.M."/>
            <person name="Arntzen J.W."/>
            <person name="van den Thillart G.E."/>
            <person name="Boetzer M."/>
            <person name="Pirovano W."/>
            <person name="Dirks R.P."/>
            <person name="Spaink H.P."/>
            <person name="Duboule D."/>
            <person name="McGlinn E."/>
            <person name="Kini R.M."/>
            <person name="Richardson M.K."/>
        </authorList>
    </citation>
    <scope>NUCLEOTIDE SEQUENCE</scope>
    <source>
        <tissue evidence="2">Blood</tissue>
    </source>
</reference>
<comment type="caution">
    <text evidence="2">The sequence shown here is derived from an EMBL/GenBank/DDBJ whole genome shotgun (WGS) entry which is preliminary data.</text>
</comment>
<feature type="non-terminal residue" evidence="2">
    <location>
        <position position="54"/>
    </location>
</feature>
<accession>V8NCY0</accession>
<protein>
    <submittedName>
        <fullName evidence="2">Uncharacterized protein</fullName>
    </submittedName>
</protein>
<evidence type="ECO:0000313" key="2">
    <source>
        <dbReference type="EMBL" id="ETE59955.1"/>
    </source>
</evidence>
<sequence>MDQRRFIVRNKVFTDVEMQHLETLAGKKTSNDEQAEETVPTPEQTDQPLEEINI</sequence>
<evidence type="ECO:0000256" key="1">
    <source>
        <dbReference type="SAM" id="MobiDB-lite"/>
    </source>
</evidence>
<dbReference type="AlphaFoldDB" id="V8NCY0"/>
<evidence type="ECO:0000313" key="3">
    <source>
        <dbReference type="Proteomes" id="UP000018936"/>
    </source>
</evidence>
<gene>
    <name evidence="2" type="ORF">L345_14310</name>
</gene>
<keyword evidence="3" id="KW-1185">Reference proteome</keyword>
<dbReference type="Proteomes" id="UP000018936">
    <property type="component" value="Unassembled WGS sequence"/>
</dbReference>
<proteinExistence type="predicted"/>
<dbReference type="EMBL" id="AZIM01005082">
    <property type="protein sequence ID" value="ETE59955.1"/>
    <property type="molecule type" value="Genomic_DNA"/>
</dbReference>
<feature type="region of interest" description="Disordered" evidence="1">
    <location>
        <begin position="23"/>
        <end position="54"/>
    </location>
</feature>
<organism evidence="2 3">
    <name type="scientific">Ophiophagus hannah</name>
    <name type="common">King cobra</name>
    <name type="synonym">Naja hannah</name>
    <dbReference type="NCBI Taxonomy" id="8665"/>
    <lineage>
        <taxon>Eukaryota</taxon>
        <taxon>Metazoa</taxon>
        <taxon>Chordata</taxon>
        <taxon>Craniata</taxon>
        <taxon>Vertebrata</taxon>
        <taxon>Euteleostomi</taxon>
        <taxon>Lepidosauria</taxon>
        <taxon>Squamata</taxon>
        <taxon>Bifurcata</taxon>
        <taxon>Unidentata</taxon>
        <taxon>Episquamata</taxon>
        <taxon>Toxicofera</taxon>
        <taxon>Serpentes</taxon>
        <taxon>Colubroidea</taxon>
        <taxon>Elapidae</taxon>
        <taxon>Elapinae</taxon>
        <taxon>Ophiophagus</taxon>
    </lineage>
</organism>
<name>V8NCY0_OPHHA</name>